<keyword evidence="1" id="KW-0175">Coiled coil</keyword>
<evidence type="ECO:0008006" key="5">
    <source>
        <dbReference type="Google" id="ProtNLM"/>
    </source>
</evidence>
<keyword evidence="4" id="KW-1185">Reference proteome</keyword>
<keyword evidence="2" id="KW-1133">Transmembrane helix</keyword>
<reference evidence="3 4" key="1">
    <citation type="submission" date="2015-03" db="EMBL/GenBank/DDBJ databases">
        <title>Comparative analysis of the OM43 clade including a novel species from Red Sea uncovers genomic and metabolic diversity among marine methylotrophs.</title>
        <authorList>
            <person name="Jimenez-Infante F."/>
            <person name="Ngugi D.K."/>
            <person name="Vinu M."/>
            <person name="Alam I."/>
            <person name="Kamau A."/>
            <person name="Blom J."/>
            <person name="Bajic V.B."/>
            <person name="Stingl U."/>
        </authorList>
    </citation>
    <scope>NUCLEOTIDE SEQUENCE [LARGE SCALE GENOMIC DNA]</scope>
    <source>
        <strain evidence="3 4">MBRSH7</strain>
    </source>
</reference>
<feature type="coiled-coil region" evidence="1">
    <location>
        <begin position="416"/>
        <end position="450"/>
    </location>
</feature>
<dbReference type="Pfam" id="PF05137">
    <property type="entry name" value="PilN"/>
    <property type="match status" value="1"/>
</dbReference>
<proteinExistence type="predicted"/>
<organism evidence="3 4">
    <name type="scientific">Methylophilales bacterium MBRS-H7</name>
    <dbReference type="NCBI Taxonomy" id="1623450"/>
    <lineage>
        <taxon>Bacteria</taxon>
        <taxon>Pseudomonadati</taxon>
        <taxon>Pseudomonadota</taxon>
        <taxon>Betaproteobacteria</taxon>
        <taxon>Nitrosomonadales</taxon>
        <taxon>OM43 clade</taxon>
    </lineage>
</organism>
<evidence type="ECO:0000313" key="4">
    <source>
        <dbReference type="Proteomes" id="UP000066549"/>
    </source>
</evidence>
<feature type="transmembrane region" description="Helical" evidence="2">
    <location>
        <begin position="392"/>
        <end position="412"/>
    </location>
</feature>
<evidence type="ECO:0000256" key="2">
    <source>
        <dbReference type="SAM" id="Phobius"/>
    </source>
</evidence>
<dbReference type="EMBL" id="CP011002">
    <property type="protein sequence ID" value="AKO65836.1"/>
    <property type="molecule type" value="Genomic_DNA"/>
</dbReference>
<sequence length="541" mass="62412">MADKKILPSEPGVVMRLTHSSLLINLSYAAEPYKVQTKVMEWKLPKVIDPNNINPEIEFLSSFISRMVRQYKMEGELVTWIIPHQKSRMKSITIPMNLDVKADKKEFNTLTKATPYDFWKEHDPDLADLKLAEIRSSLLTTDAEENSSNLMYVAVDRLLTRLYQNLSLQSNLYPVGYIAEDQALIKIIESRLSRVQRERPFAIFHLSKGNNRIIYVNAEQVDVAQVNIDELDESLLDDIPEINEENKTFWNEVVGRISTALKTATNYLLEEAKVLKFENMYFISDYDHELPFFGLLRENFRVVNIISINQQFEYISVQKPLDKNSFMSNDQGDINFYGGSRFIPALGNYSLKYFSEIAIPNKVTSAPIMNFHEKAAFIKSNFEKEAAIKKGFYLFGLLLIGALIFSASLFTLNMGGNQQEKQLVVSEKKLERLKQAIKSGKAEINQKEAEYEIIADLSNGQTNQKLFEKLIRDIPKDVELDRVIIRDNTFQIFGNSLNVMSVNSFYNTFMQDNNFENIKIDSFRRKDRSMNFFELVGVIKT</sequence>
<keyword evidence="2" id="KW-0812">Transmembrane</keyword>
<accession>A0A0H4IXY7</accession>
<gene>
    <name evidence="3" type="ORF">VI33_03705</name>
</gene>
<dbReference type="InterPro" id="IPR007813">
    <property type="entry name" value="PilN"/>
</dbReference>
<evidence type="ECO:0000256" key="1">
    <source>
        <dbReference type="SAM" id="Coils"/>
    </source>
</evidence>
<name>A0A0H4IXY7_9PROT</name>
<evidence type="ECO:0000313" key="3">
    <source>
        <dbReference type="EMBL" id="AKO65836.1"/>
    </source>
</evidence>
<keyword evidence="2" id="KW-0472">Membrane</keyword>
<dbReference type="AlphaFoldDB" id="A0A0H4IXY7"/>
<protein>
    <recommendedName>
        <fullName evidence="5">Fimbrial assembly protein</fullName>
    </recommendedName>
</protein>
<dbReference type="Proteomes" id="UP000066549">
    <property type="component" value="Chromosome"/>
</dbReference>